<gene>
    <name evidence="1" type="ORF">S01H1_33597</name>
</gene>
<sequence length="73" mass="8308">MAETINGKMKEMANQLRHNKAMLDAILNSMEDKKSKPHSKVKGQSKLGNMDLVYDGKTGLWKSHAIYKDDEEE</sequence>
<dbReference type="AlphaFoldDB" id="X0WHJ2"/>
<organism evidence="1">
    <name type="scientific">marine sediment metagenome</name>
    <dbReference type="NCBI Taxonomy" id="412755"/>
    <lineage>
        <taxon>unclassified sequences</taxon>
        <taxon>metagenomes</taxon>
        <taxon>ecological metagenomes</taxon>
    </lineage>
</organism>
<evidence type="ECO:0000313" key="1">
    <source>
        <dbReference type="EMBL" id="GAG12171.1"/>
    </source>
</evidence>
<dbReference type="EMBL" id="BARS01020865">
    <property type="protein sequence ID" value="GAG12171.1"/>
    <property type="molecule type" value="Genomic_DNA"/>
</dbReference>
<comment type="caution">
    <text evidence="1">The sequence shown here is derived from an EMBL/GenBank/DDBJ whole genome shotgun (WGS) entry which is preliminary data.</text>
</comment>
<proteinExistence type="predicted"/>
<reference evidence="1" key="1">
    <citation type="journal article" date="2014" name="Front. Microbiol.">
        <title>High frequency of phylogenetically diverse reductive dehalogenase-homologous genes in deep subseafloor sedimentary metagenomes.</title>
        <authorList>
            <person name="Kawai M."/>
            <person name="Futagami T."/>
            <person name="Toyoda A."/>
            <person name="Takaki Y."/>
            <person name="Nishi S."/>
            <person name="Hori S."/>
            <person name="Arai W."/>
            <person name="Tsubouchi T."/>
            <person name="Morono Y."/>
            <person name="Uchiyama I."/>
            <person name="Ito T."/>
            <person name="Fujiyama A."/>
            <person name="Inagaki F."/>
            <person name="Takami H."/>
        </authorList>
    </citation>
    <scope>NUCLEOTIDE SEQUENCE</scope>
    <source>
        <strain evidence="1">Expedition CK06-06</strain>
    </source>
</reference>
<protein>
    <submittedName>
        <fullName evidence="1">Uncharacterized protein</fullName>
    </submittedName>
</protein>
<name>X0WHJ2_9ZZZZ</name>
<accession>X0WHJ2</accession>